<dbReference type="Pfam" id="PF13581">
    <property type="entry name" value="HATPase_c_2"/>
    <property type="match status" value="1"/>
</dbReference>
<feature type="region of interest" description="Disordered" evidence="2">
    <location>
        <begin position="1"/>
        <end position="32"/>
    </location>
</feature>
<evidence type="ECO:0000259" key="3">
    <source>
        <dbReference type="Pfam" id="PF13581"/>
    </source>
</evidence>
<gene>
    <name evidence="4" type="ORF">KJ970_03715</name>
</gene>
<keyword evidence="1" id="KW-0808">Transferase</keyword>
<dbReference type="CDD" id="cd16936">
    <property type="entry name" value="HATPase_RsbW-like"/>
    <property type="match status" value="1"/>
</dbReference>
<comment type="caution">
    <text evidence="4">The sequence shown here is derived from an EMBL/GenBank/DDBJ whole genome shotgun (WGS) entry which is preliminary data.</text>
</comment>
<evidence type="ECO:0000256" key="2">
    <source>
        <dbReference type="SAM" id="MobiDB-lite"/>
    </source>
</evidence>
<dbReference type="AlphaFoldDB" id="A0A948W545"/>
<name>A0A948W545_UNCEI</name>
<dbReference type="GO" id="GO:0004674">
    <property type="term" value="F:protein serine/threonine kinase activity"/>
    <property type="evidence" value="ECO:0007669"/>
    <property type="project" value="UniProtKB-KW"/>
</dbReference>
<dbReference type="SUPFAM" id="SSF55874">
    <property type="entry name" value="ATPase domain of HSP90 chaperone/DNA topoisomerase II/histidine kinase"/>
    <property type="match status" value="1"/>
</dbReference>
<accession>A0A948W545</accession>
<protein>
    <submittedName>
        <fullName evidence="4">ATP-binding protein</fullName>
    </submittedName>
</protein>
<dbReference type="InterPro" id="IPR003594">
    <property type="entry name" value="HATPase_dom"/>
</dbReference>
<keyword evidence="1" id="KW-0418">Kinase</keyword>
<keyword evidence="4" id="KW-0547">Nucleotide-binding</keyword>
<keyword evidence="1" id="KW-0723">Serine/threonine-protein kinase</keyword>
<dbReference type="Proteomes" id="UP000777784">
    <property type="component" value="Unassembled WGS sequence"/>
</dbReference>
<keyword evidence="4" id="KW-0067">ATP-binding</keyword>
<evidence type="ECO:0000256" key="1">
    <source>
        <dbReference type="ARBA" id="ARBA00022527"/>
    </source>
</evidence>
<evidence type="ECO:0000313" key="5">
    <source>
        <dbReference type="Proteomes" id="UP000777784"/>
    </source>
</evidence>
<reference evidence="4" key="1">
    <citation type="submission" date="2021-05" db="EMBL/GenBank/DDBJ databases">
        <title>Energy efficiency and biological interactions define the core microbiome of deep oligotrophic groundwater.</title>
        <authorList>
            <person name="Mehrshad M."/>
            <person name="Lopez-Fernandez M."/>
            <person name="Bell E."/>
            <person name="Bernier-Latmani R."/>
            <person name="Bertilsson S."/>
            <person name="Dopson M."/>
        </authorList>
    </citation>
    <scope>NUCLEOTIDE SEQUENCE</scope>
    <source>
        <strain evidence="4">Modern_marine.mb.64</strain>
    </source>
</reference>
<feature type="domain" description="Histidine kinase/HSP90-like ATPase" evidence="3">
    <location>
        <begin position="51"/>
        <end position="164"/>
    </location>
</feature>
<dbReference type="InterPro" id="IPR050267">
    <property type="entry name" value="Anti-sigma-factor_SerPK"/>
</dbReference>
<dbReference type="Gene3D" id="3.30.565.10">
    <property type="entry name" value="Histidine kinase-like ATPase, C-terminal domain"/>
    <property type="match status" value="1"/>
</dbReference>
<dbReference type="PANTHER" id="PTHR35526:SF3">
    <property type="entry name" value="ANTI-SIGMA-F FACTOR RSBW"/>
    <property type="match status" value="1"/>
</dbReference>
<organism evidence="4 5">
    <name type="scientific">Eiseniibacteriota bacterium</name>
    <dbReference type="NCBI Taxonomy" id="2212470"/>
    <lineage>
        <taxon>Bacteria</taxon>
        <taxon>Candidatus Eiseniibacteriota</taxon>
    </lineage>
</organism>
<proteinExistence type="predicted"/>
<sequence length="170" mass="18754">MGRPNPADFESETTGVTPESGAQNSHSTGPPIMRLSVPAVFSSLRTLGMALRLYTQQCYSELAEGKEAHDLRLATQEACTNIIEHSVRENPSARIHFVMEDLCGGLSVQIQDQGPPFDPTNPLANPPSPHDLAEGGYGLFLINTLVDEIHYETYNDWNTLTLVKKWKETT</sequence>
<dbReference type="InterPro" id="IPR036890">
    <property type="entry name" value="HATPase_C_sf"/>
</dbReference>
<dbReference type="EMBL" id="JAHJDP010000023">
    <property type="protein sequence ID" value="MBU2690009.1"/>
    <property type="molecule type" value="Genomic_DNA"/>
</dbReference>
<dbReference type="PANTHER" id="PTHR35526">
    <property type="entry name" value="ANTI-SIGMA-F FACTOR RSBW-RELATED"/>
    <property type="match status" value="1"/>
</dbReference>
<evidence type="ECO:0000313" key="4">
    <source>
        <dbReference type="EMBL" id="MBU2690009.1"/>
    </source>
</evidence>
<feature type="compositionally biased region" description="Polar residues" evidence="2">
    <location>
        <begin position="12"/>
        <end position="28"/>
    </location>
</feature>
<dbReference type="GO" id="GO:0005524">
    <property type="term" value="F:ATP binding"/>
    <property type="evidence" value="ECO:0007669"/>
    <property type="project" value="UniProtKB-KW"/>
</dbReference>